<comment type="caution">
    <text evidence="6">The sequence shown here is derived from an EMBL/GenBank/DDBJ whole genome shotgun (WGS) entry which is preliminary data.</text>
</comment>
<comment type="function">
    <text evidence="3">Required for the function of coenzyme Q in the respiratory chain. May serve as a chaperone or may be involved in the transport of Q6 from its site of synthesis to the catalytic sites of the respiratory complexes.</text>
</comment>
<dbReference type="GO" id="GO:0048039">
    <property type="term" value="F:ubiquinone binding"/>
    <property type="evidence" value="ECO:0007669"/>
    <property type="project" value="InterPro"/>
</dbReference>
<feature type="domain" description="Coenzyme Q-binding protein COQ10 START" evidence="5">
    <location>
        <begin position="97"/>
        <end position="283"/>
    </location>
</feature>
<gene>
    <name evidence="6" type="ORF">D0862_07777</name>
</gene>
<dbReference type="SUPFAM" id="SSF55961">
    <property type="entry name" value="Bet v1-like"/>
    <property type="match status" value="1"/>
</dbReference>
<feature type="region of interest" description="Disordered" evidence="4">
    <location>
        <begin position="182"/>
        <end position="201"/>
    </location>
</feature>
<dbReference type="CDD" id="cd07813">
    <property type="entry name" value="COQ10p_like"/>
    <property type="match status" value="1"/>
</dbReference>
<comment type="similarity">
    <text evidence="1">Belongs to the COQ10 family.</text>
</comment>
<dbReference type="PANTHER" id="PTHR12901:SF10">
    <property type="entry name" value="COENZYME Q-BINDING PROTEIN COQ10, MITOCHONDRIAL"/>
    <property type="match status" value="1"/>
</dbReference>
<dbReference type="GO" id="GO:0045333">
    <property type="term" value="P:cellular respiration"/>
    <property type="evidence" value="ECO:0007669"/>
    <property type="project" value="InterPro"/>
</dbReference>
<evidence type="ECO:0000313" key="6">
    <source>
        <dbReference type="EMBL" id="RMY98025.1"/>
    </source>
</evidence>
<protein>
    <recommendedName>
        <fullName evidence="5">Coenzyme Q-binding protein COQ10 START domain-containing protein</fullName>
    </recommendedName>
</protein>
<sequence length="310" mass="34096">MYDEIGPGFKSLVPDNSRLLTILCYALAEHPLVGPALSLQLRMQTIRPLAHTCLQSSTRSTLPTCRAAARTGQWTSKRAFSNPFSGPQNLTATRTLQYPSKLIYSVISDVGSYSTFVPWCQGSIVTKTSQPASDGKTYPEEAKLVIGFNSDVSEEFTSRVYCVPGQVVEAVSGDAETTLLPEEIPHHGQRPTSAEEDASRKDTVMTHLLTRWTIRPYPYKPPPMSATHPATTHKNHEETSDLPGQEKTEVSLNISYQFANPLYAAMSTAAAPKVAEKMIEAFETRVKMVMEGPGTVADSVKTREGVLRFR</sequence>
<reference evidence="6 7" key="1">
    <citation type="journal article" date="2018" name="BMC Genomics">
        <title>Genomic evidence for intraspecific hybridization in a clonal and extremely halotolerant yeast.</title>
        <authorList>
            <person name="Gostincar C."/>
            <person name="Stajich J.E."/>
            <person name="Zupancic J."/>
            <person name="Zalar P."/>
            <person name="Gunde-Cimerman N."/>
        </authorList>
    </citation>
    <scope>NUCLEOTIDE SEQUENCE [LARGE SCALE GENOMIC DNA]</scope>
    <source>
        <strain evidence="6 7">EXF-171</strain>
    </source>
</reference>
<dbReference type="AlphaFoldDB" id="A0A3M7GA67"/>
<evidence type="ECO:0000256" key="2">
    <source>
        <dbReference type="ARBA" id="ARBA00011814"/>
    </source>
</evidence>
<evidence type="ECO:0000256" key="4">
    <source>
        <dbReference type="SAM" id="MobiDB-lite"/>
    </source>
</evidence>
<dbReference type="VEuPathDB" id="FungiDB:BTJ68_11498"/>
<dbReference type="Proteomes" id="UP000281468">
    <property type="component" value="Unassembled WGS sequence"/>
</dbReference>
<dbReference type="Pfam" id="PF03364">
    <property type="entry name" value="Polyketide_cyc"/>
    <property type="match status" value="1"/>
</dbReference>
<dbReference type="InterPro" id="IPR005031">
    <property type="entry name" value="COQ10_START"/>
</dbReference>
<dbReference type="PANTHER" id="PTHR12901">
    <property type="entry name" value="SPERM PROTEIN HOMOLOG"/>
    <property type="match status" value="1"/>
</dbReference>
<dbReference type="InterPro" id="IPR023393">
    <property type="entry name" value="START-like_dom_sf"/>
</dbReference>
<evidence type="ECO:0000256" key="1">
    <source>
        <dbReference type="ARBA" id="ARBA00006885"/>
    </source>
</evidence>
<feature type="region of interest" description="Disordered" evidence="4">
    <location>
        <begin position="218"/>
        <end position="246"/>
    </location>
</feature>
<organism evidence="6 7">
    <name type="scientific">Hortaea werneckii</name>
    <name type="common">Black yeast</name>
    <name type="synonym">Cladosporium werneckii</name>
    <dbReference type="NCBI Taxonomy" id="91943"/>
    <lineage>
        <taxon>Eukaryota</taxon>
        <taxon>Fungi</taxon>
        <taxon>Dikarya</taxon>
        <taxon>Ascomycota</taxon>
        <taxon>Pezizomycotina</taxon>
        <taxon>Dothideomycetes</taxon>
        <taxon>Dothideomycetidae</taxon>
        <taxon>Mycosphaerellales</taxon>
        <taxon>Teratosphaeriaceae</taxon>
        <taxon>Hortaea</taxon>
    </lineage>
</organism>
<feature type="compositionally biased region" description="Basic and acidic residues" evidence="4">
    <location>
        <begin position="234"/>
        <end position="246"/>
    </location>
</feature>
<dbReference type="GO" id="GO:0005739">
    <property type="term" value="C:mitochondrion"/>
    <property type="evidence" value="ECO:0007669"/>
    <property type="project" value="TreeGrafter"/>
</dbReference>
<comment type="subunit">
    <text evidence="2">Interacts with coenzyme Q.</text>
</comment>
<evidence type="ECO:0000256" key="3">
    <source>
        <dbReference type="ARBA" id="ARBA00024947"/>
    </source>
</evidence>
<evidence type="ECO:0000313" key="7">
    <source>
        <dbReference type="Proteomes" id="UP000281468"/>
    </source>
</evidence>
<evidence type="ECO:0000259" key="5">
    <source>
        <dbReference type="Pfam" id="PF03364"/>
    </source>
</evidence>
<dbReference type="Gene3D" id="3.30.530.20">
    <property type="match status" value="1"/>
</dbReference>
<proteinExistence type="inferred from homology"/>
<dbReference type="EMBL" id="QWIQ01000249">
    <property type="protein sequence ID" value="RMY98025.1"/>
    <property type="molecule type" value="Genomic_DNA"/>
</dbReference>
<accession>A0A3M7GA67</accession>
<dbReference type="InterPro" id="IPR044996">
    <property type="entry name" value="COQ10-like"/>
</dbReference>
<name>A0A3M7GA67_HORWE</name>